<proteinExistence type="predicted"/>
<dbReference type="EMBL" id="CAEFZW010000003">
    <property type="protein sequence ID" value="CAB4254132.1"/>
    <property type="molecule type" value="Genomic_DNA"/>
</dbReference>
<comment type="caution">
    <text evidence="2">The sequence shown here is derived from an EMBL/GenBank/DDBJ whole genome shotgun (WGS) entry which is preliminary data.</text>
</comment>
<feature type="compositionally biased region" description="Polar residues" evidence="1">
    <location>
        <begin position="122"/>
        <end position="134"/>
    </location>
</feature>
<keyword evidence="3" id="KW-1185">Reference proteome</keyword>
<feature type="compositionally biased region" description="Polar residues" evidence="1">
    <location>
        <begin position="26"/>
        <end position="38"/>
    </location>
</feature>
<organism evidence="2 3">
    <name type="scientific">Maudiozyma barnettii</name>
    <dbReference type="NCBI Taxonomy" id="61262"/>
    <lineage>
        <taxon>Eukaryota</taxon>
        <taxon>Fungi</taxon>
        <taxon>Dikarya</taxon>
        <taxon>Ascomycota</taxon>
        <taxon>Saccharomycotina</taxon>
        <taxon>Saccharomycetes</taxon>
        <taxon>Saccharomycetales</taxon>
        <taxon>Saccharomycetaceae</taxon>
        <taxon>Maudiozyma</taxon>
    </lineage>
</organism>
<protein>
    <submittedName>
        <fullName evidence="2">Uncharacterized protein</fullName>
    </submittedName>
</protein>
<name>A0A8H2ZH33_9SACH</name>
<evidence type="ECO:0000313" key="3">
    <source>
        <dbReference type="Proteomes" id="UP000644660"/>
    </source>
</evidence>
<feature type="compositionally biased region" description="Low complexity" evidence="1">
    <location>
        <begin position="99"/>
        <end position="113"/>
    </location>
</feature>
<evidence type="ECO:0000313" key="2">
    <source>
        <dbReference type="EMBL" id="CAB4254132.1"/>
    </source>
</evidence>
<dbReference type="RefSeq" id="XP_041405976.1">
    <property type="nucleotide sequence ID" value="XM_041550042.1"/>
</dbReference>
<sequence>MDLLDMFKADTTELGPAEDQDRGKTSIPSNNNIQQNDIGSGNLMMDNYNADDFLLIDKAGNQDGMFLGEMIEELDFSKWLTDDDDVSRPNDNAEAGVPATTATTRSTIDTASIPSPLPITENYVSHTTNSTRKNSISDKRAPPDNMIGIHRDRFTLKRTKSNPFYSPSQQIRNLVMKKKGALGSTNRFTLQKSYSSDVLPLSEQNVNVRRTNSTTNNDNTKK</sequence>
<dbReference type="GeneID" id="64857116"/>
<reference evidence="2 3" key="1">
    <citation type="submission" date="2020-05" db="EMBL/GenBank/DDBJ databases">
        <authorList>
            <person name="Casaregola S."/>
            <person name="Devillers H."/>
            <person name="Grondin C."/>
        </authorList>
    </citation>
    <scope>NUCLEOTIDE SEQUENCE [LARGE SCALE GENOMIC DNA]</scope>
    <source>
        <strain evidence="2 3">CLIB 1767</strain>
    </source>
</reference>
<accession>A0A8H2ZH33</accession>
<dbReference type="Proteomes" id="UP000644660">
    <property type="component" value="Unassembled WGS sequence"/>
</dbReference>
<feature type="region of interest" description="Disordered" evidence="1">
    <location>
        <begin position="9"/>
        <end position="38"/>
    </location>
</feature>
<gene>
    <name evidence="2" type="ORF">KABA2_03S13288</name>
</gene>
<dbReference type="AlphaFoldDB" id="A0A8H2ZH33"/>
<evidence type="ECO:0000256" key="1">
    <source>
        <dbReference type="SAM" id="MobiDB-lite"/>
    </source>
</evidence>
<feature type="compositionally biased region" description="Low complexity" evidence="1">
    <location>
        <begin position="205"/>
        <end position="222"/>
    </location>
</feature>
<dbReference type="OrthoDB" id="4069092at2759"/>
<feature type="region of interest" description="Disordered" evidence="1">
    <location>
        <begin position="203"/>
        <end position="222"/>
    </location>
</feature>
<feature type="region of interest" description="Disordered" evidence="1">
    <location>
        <begin position="85"/>
        <end position="147"/>
    </location>
</feature>